<dbReference type="EC" id="3.4.23.36" evidence="9"/>
<dbReference type="HAMAP" id="MF_00161">
    <property type="entry name" value="LspA"/>
    <property type="match status" value="1"/>
</dbReference>
<keyword evidence="13" id="KW-1185">Reference proteome</keyword>
<accession>A0A078L3G6</accession>
<sequence length="158" mass="17728">MKRWPWFLLSIAILLLDQLSKYWAESNLVPYQPEAVFSMFNFTLAYNTGAAFSFLSGAGSWHRWFFAGFSVVMSGVLIVWLARLTPTAKLQSLAISLILGGAVGNLYDRAVLGHVIDFIDLYYKNHHWPVFNLADSAICLGAFLLVIDLCKNSSREST</sequence>
<name>A0A078L3G6_9GAMM</name>
<evidence type="ECO:0000256" key="7">
    <source>
        <dbReference type="ARBA" id="ARBA00022989"/>
    </source>
</evidence>
<dbReference type="Proteomes" id="UP000044071">
    <property type="component" value="Unassembled WGS sequence"/>
</dbReference>
<dbReference type="OrthoDB" id="9810259at2"/>
<dbReference type="AlphaFoldDB" id="A0A078L3G6"/>
<feature type="transmembrane region" description="Helical" evidence="9">
    <location>
        <begin position="128"/>
        <end position="147"/>
    </location>
</feature>
<evidence type="ECO:0000256" key="5">
    <source>
        <dbReference type="ARBA" id="ARBA00022750"/>
    </source>
</evidence>
<evidence type="ECO:0000256" key="10">
    <source>
        <dbReference type="RuleBase" id="RU000594"/>
    </source>
</evidence>
<feature type="active site" evidence="9">
    <location>
        <position position="117"/>
    </location>
</feature>
<dbReference type="GO" id="GO:0006508">
    <property type="term" value="P:proteolysis"/>
    <property type="evidence" value="ECO:0007669"/>
    <property type="project" value="UniProtKB-KW"/>
</dbReference>
<evidence type="ECO:0000313" key="12">
    <source>
        <dbReference type="EMBL" id="CDZ78669.1"/>
    </source>
</evidence>
<keyword evidence="2 9" id="KW-1003">Cell membrane</keyword>
<comment type="catalytic activity">
    <reaction evidence="9 10">
        <text>Release of signal peptides from bacterial membrane prolipoproteins. Hydrolyzes -Xaa-Yaa-Zaa-|-(S,diacylglyceryl)Cys-, in which Xaa is hydrophobic (preferably Leu), and Yaa (Ala or Ser) and Zaa (Gly or Ala) have small, neutral side chains.</text>
        <dbReference type="EC" id="3.4.23.36"/>
    </reaction>
</comment>
<dbReference type="STRING" id="1034943.BN59_02981"/>
<keyword evidence="12" id="KW-0449">Lipoprotein</keyword>
<evidence type="ECO:0000256" key="9">
    <source>
        <dbReference type="HAMAP-Rule" id="MF_00161"/>
    </source>
</evidence>
<comment type="pathway">
    <text evidence="9">Protein modification; lipoprotein biosynthesis (signal peptide cleavage).</text>
</comment>
<keyword evidence="8 9" id="KW-0472">Membrane</keyword>
<protein>
    <recommendedName>
        <fullName evidence="9">Lipoprotein signal peptidase</fullName>
        <ecNumber evidence="9">3.4.23.36</ecNumber>
    </recommendedName>
    <alternativeName>
        <fullName evidence="9">Prolipoprotein signal peptidase</fullName>
    </alternativeName>
    <alternativeName>
        <fullName evidence="9">Signal peptidase II</fullName>
        <shortName evidence="9">SPase II</shortName>
    </alternativeName>
</protein>
<dbReference type="Pfam" id="PF01252">
    <property type="entry name" value="Peptidase_A8"/>
    <property type="match status" value="1"/>
</dbReference>
<dbReference type="InterPro" id="IPR001872">
    <property type="entry name" value="Peptidase_A8"/>
</dbReference>
<evidence type="ECO:0000256" key="2">
    <source>
        <dbReference type="ARBA" id="ARBA00022475"/>
    </source>
</evidence>
<evidence type="ECO:0000256" key="3">
    <source>
        <dbReference type="ARBA" id="ARBA00022670"/>
    </source>
</evidence>
<dbReference type="PROSITE" id="PS00855">
    <property type="entry name" value="SPASE_II"/>
    <property type="match status" value="1"/>
</dbReference>
<gene>
    <name evidence="9 12" type="primary">lspA</name>
    <name evidence="12" type="ORF">BN59_02981</name>
</gene>
<comment type="function">
    <text evidence="9 10">This protein specifically catalyzes the removal of signal peptides from prolipoproteins.</text>
</comment>
<feature type="transmembrane region" description="Helical" evidence="9">
    <location>
        <begin position="64"/>
        <end position="82"/>
    </location>
</feature>
<evidence type="ECO:0000256" key="6">
    <source>
        <dbReference type="ARBA" id="ARBA00022801"/>
    </source>
</evidence>
<dbReference type="EMBL" id="CCSB01000003">
    <property type="protein sequence ID" value="CDZ78669.1"/>
    <property type="molecule type" value="Genomic_DNA"/>
</dbReference>
<feature type="active site" evidence="9">
    <location>
        <position position="135"/>
    </location>
</feature>
<dbReference type="PANTHER" id="PTHR33695">
    <property type="entry name" value="LIPOPROTEIN SIGNAL PEPTIDASE"/>
    <property type="match status" value="1"/>
</dbReference>
<dbReference type="PANTHER" id="PTHR33695:SF1">
    <property type="entry name" value="LIPOPROTEIN SIGNAL PEPTIDASE"/>
    <property type="match status" value="1"/>
</dbReference>
<keyword evidence="6 9" id="KW-0378">Hydrolase</keyword>
<evidence type="ECO:0000256" key="8">
    <source>
        <dbReference type="ARBA" id="ARBA00023136"/>
    </source>
</evidence>
<keyword evidence="4 9" id="KW-0812">Transmembrane</keyword>
<feature type="transmembrane region" description="Helical" evidence="9">
    <location>
        <begin position="88"/>
        <end position="107"/>
    </location>
</feature>
<proteinExistence type="inferred from homology"/>
<dbReference type="PRINTS" id="PR00781">
    <property type="entry name" value="LIPOSIGPTASE"/>
</dbReference>
<dbReference type="RefSeq" id="WP_044011787.1">
    <property type="nucleotide sequence ID" value="NZ_CCVW01000003.1"/>
</dbReference>
<dbReference type="UniPathway" id="UPA00665"/>
<evidence type="ECO:0000256" key="1">
    <source>
        <dbReference type="ARBA" id="ARBA00006139"/>
    </source>
</evidence>
<keyword evidence="3 9" id="KW-0645">Protease</keyword>
<evidence type="ECO:0000256" key="11">
    <source>
        <dbReference type="RuleBase" id="RU004181"/>
    </source>
</evidence>
<keyword evidence="5 9" id="KW-0064">Aspartyl protease</keyword>
<dbReference type="NCBIfam" id="TIGR00077">
    <property type="entry name" value="lspA"/>
    <property type="match status" value="1"/>
</dbReference>
<feature type="transmembrane region" description="Helical" evidence="9">
    <location>
        <begin position="36"/>
        <end position="57"/>
    </location>
</feature>
<evidence type="ECO:0000313" key="13">
    <source>
        <dbReference type="Proteomes" id="UP000044071"/>
    </source>
</evidence>
<dbReference type="GO" id="GO:0004190">
    <property type="term" value="F:aspartic-type endopeptidase activity"/>
    <property type="evidence" value="ECO:0007669"/>
    <property type="project" value="UniProtKB-UniRule"/>
</dbReference>
<dbReference type="GO" id="GO:0005886">
    <property type="term" value="C:plasma membrane"/>
    <property type="evidence" value="ECO:0007669"/>
    <property type="project" value="UniProtKB-SubCell"/>
</dbReference>
<comment type="similarity">
    <text evidence="1 9 11">Belongs to the peptidase A8 family.</text>
</comment>
<dbReference type="eggNOG" id="COG0597">
    <property type="taxonomic scope" value="Bacteria"/>
</dbReference>
<reference evidence="12 13" key="1">
    <citation type="submission" date="2014-06" db="EMBL/GenBank/DDBJ databases">
        <authorList>
            <person name="Urmite Genomes Urmite Genomes"/>
        </authorList>
    </citation>
    <scope>NUCLEOTIDE SEQUENCE [LARGE SCALE GENOMIC DNA]</scope>
</reference>
<keyword evidence="7 9" id="KW-1133">Transmembrane helix</keyword>
<evidence type="ECO:0000256" key="4">
    <source>
        <dbReference type="ARBA" id="ARBA00022692"/>
    </source>
</evidence>
<organism evidence="12 13">
    <name type="scientific">Legionella massiliensis</name>
    <dbReference type="NCBI Taxonomy" id="1034943"/>
    <lineage>
        <taxon>Bacteria</taxon>
        <taxon>Pseudomonadati</taxon>
        <taxon>Pseudomonadota</taxon>
        <taxon>Gammaproteobacteria</taxon>
        <taxon>Legionellales</taxon>
        <taxon>Legionellaceae</taxon>
        <taxon>Legionella</taxon>
    </lineage>
</organism>
<comment type="subcellular location">
    <subcellularLocation>
        <location evidence="9">Cell membrane</location>
        <topology evidence="9">Multi-pass membrane protein</topology>
    </subcellularLocation>
</comment>